<reference evidence="2 3" key="1">
    <citation type="submission" date="2010-10" db="EMBL/GenBank/DDBJ databases">
        <title>Complete sequence of Frankia sp. EuI1c.</title>
        <authorList>
            <consortium name="US DOE Joint Genome Institute"/>
            <person name="Lucas S."/>
            <person name="Copeland A."/>
            <person name="Lapidus A."/>
            <person name="Cheng J.-F."/>
            <person name="Bruce D."/>
            <person name="Goodwin L."/>
            <person name="Pitluck S."/>
            <person name="Chertkov O."/>
            <person name="Detter J.C."/>
            <person name="Han C."/>
            <person name="Tapia R."/>
            <person name="Land M."/>
            <person name="Hauser L."/>
            <person name="Jeffries C."/>
            <person name="Kyrpides N."/>
            <person name="Ivanova N."/>
            <person name="Mikhailova N."/>
            <person name="Beauchemin N."/>
            <person name="Sen A."/>
            <person name="Sur S.A."/>
            <person name="Gtari M."/>
            <person name="Wall L."/>
            <person name="Tisa L."/>
            <person name="Woyke T."/>
        </authorList>
    </citation>
    <scope>NUCLEOTIDE SEQUENCE [LARGE SCALE GENOMIC DNA]</scope>
    <source>
        <strain evidence="3">DSM 45817 / CECT 9037 / EuI1c</strain>
    </source>
</reference>
<dbReference type="InParanoid" id="E3J424"/>
<keyword evidence="1" id="KW-0812">Transmembrane</keyword>
<dbReference type="EMBL" id="CP002299">
    <property type="protein sequence ID" value="ADP81803.1"/>
    <property type="molecule type" value="Genomic_DNA"/>
</dbReference>
<dbReference type="InterPro" id="IPR010390">
    <property type="entry name" value="ABC-2_transporter-like"/>
</dbReference>
<sequence length="272" mass="28352">MTVAVVPEARAWWAIAAASARSHVAYRVTVAASVLSNVTLTVLRGYIAQAVWTARPGLAGYDVTRAVTFVVLGQALTSTFAVFGGMIDVPWRVENGAIAVDLARPFGFLRWWLAREIGRAGVFLVSRAVPAGLVGLAVFGARPPASTAAALGFAASLPLALLVAFALRYLVALTAFWITDVRGALAVSSLALMFFSGAVLPLTIFPGAFGAVARALPFGAVVQVPMDIYLRPTGGPGIGHELGFQAVWAVALLLGARLATGRALRRLVVQGG</sequence>
<keyword evidence="1" id="KW-1133">Transmembrane helix</keyword>
<dbReference type="KEGG" id="fri:FraEuI1c_3796"/>
<evidence type="ECO:0000313" key="2">
    <source>
        <dbReference type="EMBL" id="ADP81803.1"/>
    </source>
</evidence>
<dbReference type="eggNOG" id="COG4587">
    <property type="taxonomic scope" value="Bacteria"/>
</dbReference>
<dbReference type="HOGENOM" id="CLU_084465_0_1_11"/>
<evidence type="ECO:0000313" key="3">
    <source>
        <dbReference type="Proteomes" id="UP000002484"/>
    </source>
</evidence>
<dbReference type="STRING" id="298654.FraEuI1c_3796"/>
<organism evidence="2 3">
    <name type="scientific">Pseudofrankia inefficax (strain DSM 45817 / CECT 9037 / DDB 130130 / EuI1c)</name>
    <name type="common">Frankia inefficax</name>
    <dbReference type="NCBI Taxonomy" id="298654"/>
    <lineage>
        <taxon>Bacteria</taxon>
        <taxon>Bacillati</taxon>
        <taxon>Actinomycetota</taxon>
        <taxon>Actinomycetes</taxon>
        <taxon>Frankiales</taxon>
        <taxon>Frankiaceae</taxon>
        <taxon>Pseudofrankia</taxon>
    </lineage>
</organism>
<dbReference type="PANTHER" id="PTHR36832:SF2">
    <property type="entry name" value="INTEGRAL MEMBRANE PROTEIN"/>
    <property type="match status" value="1"/>
</dbReference>
<dbReference type="RefSeq" id="WP_013424921.1">
    <property type="nucleotide sequence ID" value="NC_014666.1"/>
</dbReference>
<feature type="transmembrane region" description="Helical" evidence="1">
    <location>
        <begin position="183"/>
        <end position="209"/>
    </location>
</feature>
<dbReference type="Proteomes" id="UP000002484">
    <property type="component" value="Chromosome"/>
</dbReference>
<feature type="transmembrane region" description="Helical" evidence="1">
    <location>
        <begin position="242"/>
        <end position="260"/>
    </location>
</feature>
<proteinExistence type="predicted"/>
<dbReference type="AlphaFoldDB" id="E3J424"/>
<name>E3J424_PSEI1</name>
<keyword evidence="3" id="KW-1185">Reference proteome</keyword>
<dbReference type="Pfam" id="PF06182">
    <property type="entry name" value="ABC2_membrane_6"/>
    <property type="match status" value="1"/>
</dbReference>
<dbReference type="PANTHER" id="PTHR36832">
    <property type="entry name" value="SLR1174 PROTEIN-RELATED"/>
    <property type="match status" value="1"/>
</dbReference>
<accession>E3J424</accession>
<dbReference type="OrthoDB" id="62003at2"/>
<evidence type="ECO:0000256" key="1">
    <source>
        <dbReference type="SAM" id="Phobius"/>
    </source>
</evidence>
<feature type="transmembrane region" description="Helical" evidence="1">
    <location>
        <begin position="120"/>
        <end position="141"/>
    </location>
</feature>
<evidence type="ECO:0008006" key="4">
    <source>
        <dbReference type="Google" id="ProtNLM"/>
    </source>
</evidence>
<feature type="transmembrane region" description="Helical" evidence="1">
    <location>
        <begin position="147"/>
        <end position="171"/>
    </location>
</feature>
<keyword evidence="1" id="KW-0472">Membrane</keyword>
<gene>
    <name evidence="2" type="ordered locus">FraEuI1c_3796</name>
</gene>
<protein>
    <recommendedName>
        <fullName evidence="4">ABC transporter permease protein</fullName>
    </recommendedName>
</protein>